<dbReference type="InterPro" id="IPR056125">
    <property type="entry name" value="DUF7708"/>
</dbReference>
<feature type="compositionally biased region" description="Basic residues" evidence="4">
    <location>
        <begin position="7"/>
        <end position="17"/>
    </location>
</feature>
<name>A0A5N6Z6J9_9EURO</name>
<dbReference type="Gene3D" id="2.130.10.10">
    <property type="entry name" value="YVTN repeat-like/Quinoprotein amine dehydrogenase"/>
    <property type="match status" value="4"/>
</dbReference>
<reference evidence="8" key="1">
    <citation type="submission" date="2019-04" db="EMBL/GenBank/DDBJ databases">
        <title>Friends and foes A comparative genomics studyof 23 Aspergillus species from section Flavi.</title>
        <authorList>
            <consortium name="DOE Joint Genome Institute"/>
            <person name="Kjaerbolling I."/>
            <person name="Vesth T."/>
            <person name="Frisvad J.C."/>
            <person name="Nybo J.L."/>
            <person name="Theobald S."/>
            <person name="Kildgaard S."/>
            <person name="Isbrandt T."/>
            <person name="Kuo A."/>
            <person name="Sato A."/>
            <person name="Lyhne E.K."/>
            <person name="Kogle M.E."/>
            <person name="Wiebenga A."/>
            <person name="Kun R.S."/>
            <person name="Lubbers R.J."/>
            <person name="Makela M.R."/>
            <person name="Barry K."/>
            <person name="Chovatia M."/>
            <person name="Clum A."/>
            <person name="Daum C."/>
            <person name="Haridas S."/>
            <person name="He G."/>
            <person name="LaButti K."/>
            <person name="Lipzen A."/>
            <person name="Mondo S."/>
            <person name="Riley R."/>
            <person name="Salamov A."/>
            <person name="Simmons B.A."/>
            <person name="Magnuson J.K."/>
            <person name="Henrissat B."/>
            <person name="Mortensen U.H."/>
            <person name="Larsen T.O."/>
            <person name="Devries R.P."/>
            <person name="Grigoriev I.V."/>
            <person name="Machida M."/>
            <person name="Baker S.E."/>
            <person name="Andersen M.R."/>
        </authorList>
    </citation>
    <scope>NUCLEOTIDE SEQUENCE [LARGE SCALE GENOMIC DNA]</scope>
    <source>
        <strain evidence="8">CBS 553.77</strain>
    </source>
</reference>
<feature type="compositionally biased region" description="Polar residues" evidence="4">
    <location>
        <begin position="46"/>
        <end position="62"/>
    </location>
</feature>
<dbReference type="SUPFAM" id="SSF50978">
    <property type="entry name" value="WD40 repeat-like"/>
    <property type="match status" value="2"/>
</dbReference>
<evidence type="ECO:0000313" key="8">
    <source>
        <dbReference type="Proteomes" id="UP000327118"/>
    </source>
</evidence>
<keyword evidence="8" id="KW-1185">Reference proteome</keyword>
<dbReference type="Pfam" id="PF24809">
    <property type="entry name" value="DUF7708"/>
    <property type="match status" value="1"/>
</dbReference>
<feature type="repeat" description="WD" evidence="3">
    <location>
        <begin position="999"/>
        <end position="1040"/>
    </location>
</feature>
<feature type="domain" description="DUF7708" evidence="5">
    <location>
        <begin position="147"/>
        <end position="263"/>
    </location>
</feature>
<dbReference type="InterPro" id="IPR015943">
    <property type="entry name" value="WD40/YVTN_repeat-like_dom_sf"/>
</dbReference>
<keyword evidence="2" id="KW-0677">Repeat</keyword>
<proteinExistence type="predicted"/>
<dbReference type="PANTHER" id="PTHR19879:SF9">
    <property type="entry name" value="TRANSCRIPTION INITIATION FACTOR TFIID SUBUNIT 5"/>
    <property type="match status" value="1"/>
</dbReference>
<dbReference type="Pfam" id="PF00400">
    <property type="entry name" value="WD40"/>
    <property type="match status" value="11"/>
</dbReference>
<evidence type="ECO:0000256" key="1">
    <source>
        <dbReference type="ARBA" id="ARBA00022574"/>
    </source>
</evidence>
<protein>
    <submittedName>
        <fullName evidence="7">WD40-repeat-containing domain protein</fullName>
    </submittedName>
</protein>
<dbReference type="InterPro" id="IPR001680">
    <property type="entry name" value="WD40_rpt"/>
</dbReference>
<feature type="repeat" description="WD" evidence="3">
    <location>
        <begin position="1289"/>
        <end position="1330"/>
    </location>
</feature>
<feature type="repeat" description="WD" evidence="3">
    <location>
        <begin position="1161"/>
        <end position="1193"/>
    </location>
</feature>
<feature type="repeat" description="WD" evidence="3">
    <location>
        <begin position="967"/>
        <end position="1001"/>
    </location>
</feature>
<dbReference type="PRINTS" id="PR00320">
    <property type="entry name" value="GPROTEINBRPT"/>
</dbReference>
<evidence type="ECO:0000259" key="5">
    <source>
        <dbReference type="Pfam" id="PF24809"/>
    </source>
</evidence>
<dbReference type="OrthoDB" id="674604at2759"/>
<accession>A0A5N6Z6J9</accession>
<keyword evidence="1 3" id="KW-0853">WD repeat</keyword>
<evidence type="ECO:0000256" key="2">
    <source>
        <dbReference type="ARBA" id="ARBA00022737"/>
    </source>
</evidence>
<feature type="domain" description="Nephrocystin 3-like N-terminal" evidence="6">
    <location>
        <begin position="352"/>
        <end position="512"/>
    </location>
</feature>
<dbReference type="SMART" id="SM00320">
    <property type="entry name" value="WD40"/>
    <property type="match status" value="13"/>
</dbReference>
<dbReference type="InterPro" id="IPR027417">
    <property type="entry name" value="P-loop_NTPase"/>
</dbReference>
<feature type="repeat" description="WD" evidence="3">
    <location>
        <begin position="1203"/>
        <end position="1244"/>
    </location>
</feature>
<dbReference type="PROSITE" id="PS00678">
    <property type="entry name" value="WD_REPEATS_1"/>
    <property type="match status" value="3"/>
</dbReference>
<dbReference type="PROSITE" id="PS50082">
    <property type="entry name" value="WD_REPEATS_2"/>
    <property type="match status" value="9"/>
</dbReference>
<sequence length="1559" mass="173875">MGFHLKQLLRKGRRKKTGKDADGSHSDKIDKSVTSTEAAGTPLIDSRTNPAVDNPENGCQPNSQDLWHAAFVSLAPEDQRRLMLLHEPTKDKSICRESQMVNTVNMVIKTTEKRYDEYLRKGLNIKRSQGDHINIRDSAFKIVKATLSFSEVISAVVAFDPTGYAEQVWGLVSLGLTMIQNHQDLQDSIFQASAFLTDVLSRCGFIEIHYLRNGSSDTKTKDMVRDAVVRVYTAVLRYSAEVVSLQQSGTMQRTRLSVTALTDQPLSALKTTVGQEEVHLEKCIQFDQHLLWNEKAEHTLAQVDNVLSGIQDISREMELCKLTIAEGAAFDSYMNQHEAECLPGTRVDLLKEVMDWSQSAQGECIFWLNGMAGTGKSTVSRTVCKLFQEKGILGASFFFKRGKSDCGNAERFFSTIARQMIVHEPRLIPSIRRAIQRDPSISTKSLREQFSKLLLEPLLTVKHENRDPSCLVIVVDALDECDPENDISLLLRLLLMIPTQGLIHIRVFLTSRPEIPIRQGFDDVSKDGHQSLCLHEVVESYIKHDIMLFMNDRFQEMRNKLSLPQGWPGEKTIQDLVNRASPLFISAATMCRFIADRRWDPEKRLALVLGLGGTENVSTSHISKLERTYIPVFEQIIHSGDEDEDEDERQQLVQEYRVIVGTIIILANPLTLTSLAKLLNIPPSDVERRLDFLHSVLSIPEDHDTPIQIFHQSFRDFLLHPKIRMKTEFWIDEEQTHKETLFRCIEVMTRSSGGLSRNICQFSSDGTLRSDISDEDLKDHLPAELQYSCHYWIYHLQQGRYQITDQDDIHSFLENHFLHWLEAMSILGLATEIVSGIRTLQSSVQPGSGSIISQFLHDAHRFILKNIWIANTAPLQFYSAALIFAPKTSIVRSVFQREISKLFVKLPNVEETWDAQLLTLEHTKGVAVVAFSPDGKLVASAPDSSPVKLWDPDTGLLLHTLEQAVDVRALAFSPDSNQLASSLWDEEIQLWDIATGTLQMTFTDTVRGLAFSPDNKLLALACEEGGVKLWDLTTGTIFQSLKGHSGTARTVAISPDGKLLASGSDDLAVRLWDLATGAFLRELDHGAIIKSVVFTHDSELVASGSLDGTMIWDAKTGKLKQVLRSGSTESVAFSPDSRLATAGSGGVRLWDTTTGSLFHSFKGHTRAVSGVAFSPNSELLASCSADGTVRLWDTTLVSAQRTPQSHLHEVAATMLSPDGRLLGSVSSDHKVLLWDATRGMLLHTLDGYSGKSTTFSFSPDSNLLAFRPYSDSTSIQLWNTATGQIYRTLEDHSNAIDRVIFSPNGQYLASIDEEGTVILWDLERGQQLYVLESHGNWPCIAFSPSGAKLALGSYNGVRVWDTSTGVLQQELEQQRNRTTVVAFSPDEKLIASGSNDARLRLWDLTTGTLSQTLEDLGAINQVVFSSDGKLMASGTLSQTLRLWDRERGVPLSAPCDHLNYYRSGIRHLRFSSDNMCLEGDFGRSGIDGVQQIKSLSNRRQDVVLGDQWLYIGHERVLWLPVEYRPKVSAYHDGMFAIGSESGRVSFVGVGMNEEANGHA</sequence>
<dbReference type="Proteomes" id="UP000327118">
    <property type="component" value="Unassembled WGS sequence"/>
</dbReference>
<evidence type="ECO:0000256" key="3">
    <source>
        <dbReference type="PROSITE-ProRule" id="PRU00221"/>
    </source>
</evidence>
<feature type="region of interest" description="Disordered" evidence="4">
    <location>
        <begin position="1"/>
        <end position="62"/>
    </location>
</feature>
<dbReference type="EMBL" id="ML739102">
    <property type="protein sequence ID" value="KAE8353294.1"/>
    <property type="molecule type" value="Genomic_DNA"/>
</dbReference>
<dbReference type="SUPFAM" id="SSF52540">
    <property type="entry name" value="P-loop containing nucleoside triphosphate hydrolases"/>
    <property type="match status" value="1"/>
</dbReference>
<feature type="repeat" description="WD" evidence="3">
    <location>
        <begin position="919"/>
        <end position="960"/>
    </location>
</feature>
<dbReference type="Gene3D" id="3.40.50.300">
    <property type="entry name" value="P-loop containing nucleotide triphosphate hydrolases"/>
    <property type="match status" value="1"/>
</dbReference>
<dbReference type="InterPro" id="IPR020472">
    <property type="entry name" value="WD40_PAC1"/>
</dbReference>
<dbReference type="PROSITE" id="PS50294">
    <property type="entry name" value="WD_REPEATS_REGION"/>
    <property type="match status" value="7"/>
</dbReference>
<feature type="compositionally biased region" description="Basic and acidic residues" evidence="4">
    <location>
        <begin position="18"/>
        <end position="31"/>
    </location>
</feature>
<organism evidence="7 8">
    <name type="scientific">Aspergillus coremiiformis</name>
    <dbReference type="NCBI Taxonomy" id="138285"/>
    <lineage>
        <taxon>Eukaryota</taxon>
        <taxon>Fungi</taxon>
        <taxon>Dikarya</taxon>
        <taxon>Ascomycota</taxon>
        <taxon>Pezizomycotina</taxon>
        <taxon>Eurotiomycetes</taxon>
        <taxon>Eurotiomycetidae</taxon>
        <taxon>Eurotiales</taxon>
        <taxon>Aspergillaceae</taxon>
        <taxon>Aspergillus</taxon>
        <taxon>Aspergillus subgen. Circumdati</taxon>
    </lineage>
</organism>
<feature type="repeat" description="WD" evidence="3">
    <location>
        <begin position="1371"/>
        <end position="1412"/>
    </location>
</feature>
<dbReference type="InterPro" id="IPR036322">
    <property type="entry name" value="WD40_repeat_dom_sf"/>
</dbReference>
<feature type="repeat" description="WD" evidence="3">
    <location>
        <begin position="1412"/>
        <end position="1453"/>
    </location>
</feature>
<dbReference type="PANTHER" id="PTHR19879">
    <property type="entry name" value="TRANSCRIPTION INITIATION FACTOR TFIID"/>
    <property type="match status" value="1"/>
</dbReference>
<evidence type="ECO:0000313" key="7">
    <source>
        <dbReference type="EMBL" id="KAE8353294.1"/>
    </source>
</evidence>
<dbReference type="CDD" id="cd00200">
    <property type="entry name" value="WD40"/>
    <property type="match status" value="2"/>
</dbReference>
<dbReference type="Pfam" id="PF24883">
    <property type="entry name" value="NPHP3_N"/>
    <property type="match status" value="1"/>
</dbReference>
<gene>
    <name evidence="7" type="ORF">BDV28DRAFT_111121</name>
</gene>
<dbReference type="InterPro" id="IPR056884">
    <property type="entry name" value="NPHP3-like_N"/>
</dbReference>
<dbReference type="InterPro" id="IPR019775">
    <property type="entry name" value="WD40_repeat_CS"/>
</dbReference>
<evidence type="ECO:0000259" key="6">
    <source>
        <dbReference type="Pfam" id="PF24883"/>
    </source>
</evidence>
<evidence type="ECO:0000256" key="4">
    <source>
        <dbReference type="SAM" id="MobiDB-lite"/>
    </source>
</evidence>
<feature type="repeat" description="WD" evidence="3">
    <location>
        <begin position="1041"/>
        <end position="1082"/>
    </location>
</feature>